<feature type="transmembrane region" description="Helical" evidence="1">
    <location>
        <begin position="127"/>
        <end position="153"/>
    </location>
</feature>
<keyword evidence="1" id="KW-0812">Transmembrane</keyword>
<keyword evidence="1" id="KW-0472">Membrane</keyword>
<sequence>MHSEPQRLYRPLAAVPRLRWLRTALVFGIAGWSGFYVMAVELLSGRLMAPSFGSSIYVWGGIITVFMLALSLGYLLGGQLSLRAPSLRKLGLILAAAGLSTLPVLLFGDAMLDFLFERVSDPRYGTLLASTALFFVPTVISGMVSPYAIRLLVRQLSASGKSAGSLYFVSTFGSAAGTLMTSFYLVLWFEVNQIYAGLIATSLLLGALALPFDEVVDA</sequence>
<gene>
    <name evidence="2" type="ORF">SAMN02745887_01176</name>
</gene>
<organism evidence="2 3">
    <name type="scientific">Chitinimonas taiwanensis DSM 18899</name>
    <dbReference type="NCBI Taxonomy" id="1121279"/>
    <lineage>
        <taxon>Bacteria</taxon>
        <taxon>Pseudomonadati</taxon>
        <taxon>Pseudomonadota</taxon>
        <taxon>Betaproteobacteria</taxon>
        <taxon>Neisseriales</taxon>
        <taxon>Chitinibacteraceae</taxon>
        <taxon>Chitinimonas</taxon>
    </lineage>
</organism>
<feature type="transmembrane region" description="Helical" evidence="1">
    <location>
        <begin position="89"/>
        <end position="107"/>
    </location>
</feature>
<evidence type="ECO:0000313" key="3">
    <source>
        <dbReference type="Proteomes" id="UP000186513"/>
    </source>
</evidence>
<reference evidence="2 3" key="1">
    <citation type="submission" date="2016-11" db="EMBL/GenBank/DDBJ databases">
        <authorList>
            <person name="Jaros S."/>
            <person name="Januszkiewicz K."/>
            <person name="Wedrychowicz H."/>
        </authorList>
    </citation>
    <scope>NUCLEOTIDE SEQUENCE [LARGE SCALE GENOMIC DNA]</scope>
    <source>
        <strain evidence="2 3">DSM 18899</strain>
    </source>
</reference>
<evidence type="ECO:0000256" key="1">
    <source>
        <dbReference type="SAM" id="Phobius"/>
    </source>
</evidence>
<name>A0A1K2HBP5_9NEIS</name>
<dbReference type="AlphaFoldDB" id="A0A1K2HBP5"/>
<feature type="transmembrane region" description="Helical" evidence="1">
    <location>
        <begin position="165"/>
        <end position="188"/>
    </location>
</feature>
<evidence type="ECO:0000313" key="2">
    <source>
        <dbReference type="EMBL" id="SFZ74236.1"/>
    </source>
</evidence>
<keyword evidence="3" id="KW-1185">Reference proteome</keyword>
<dbReference type="Proteomes" id="UP000186513">
    <property type="component" value="Unassembled WGS sequence"/>
</dbReference>
<dbReference type="STRING" id="1121279.SAMN02745887_01176"/>
<feature type="transmembrane region" description="Helical" evidence="1">
    <location>
        <begin position="194"/>
        <end position="212"/>
    </location>
</feature>
<keyword evidence="1" id="KW-1133">Transmembrane helix</keyword>
<feature type="transmembrane region" description="Helical" evidence="1">
    <location>
        <begin position="20"/>
        <end position="44"/>
    </location>
</feature>
<protein>
    <recommendedName>
        <fullName evidence="4">Glycosyl transferase</fullName>
    </recommendedName>
</protein>
<dbReference type="RefSeq" id="WP_175545562.1">
    <property type="nucleotide sequence ID" value="NZ_FPKR01000004.1"/>
</dbReference>
<feature type="transmembrane region" description="Helical" evidence="1">
    <location>
        <begin position="56"/>
        <end position="77"/>
    </location>
</feature>
<proteinExistence type="predicted"/>
<dbReference type="NCBIfam" id="NF037959">
    <property type="entry name" value="MFS_SpdSyn"/>
    <property type="match status" value="1"/>
</dbReference>
<dbReference type="EMBL" id="FPKR01000004">
    <property type="protein sequence ID" value="SFZ74236.1"/>
    <property type="molecule type" value="Genomic_DNA"/>
</dbReference>
<evidence type="ECO:0008006" key="4">
    <source>
        <dbReference type="Google" id="ProtNLM"/>
    </source>
</evidence>
<accession>A0A1K2HBP5</accession>